<dbReference type="InterPro" id="IPR038299">
    <property type="entry name" value="DAO_C_sf"/>
</dbReference>
<keyword evidence="10" id="KW-1185">Reference proteome</keyword>
<evidence type="ECO:0000256" key="1">
    <source>
        <dbReference type="ARBA" id="ARBA00001974"/>
    </source>
</evidence>
<comment type="cofactor">
    <cofactor evidence="1">
        <name>FAD</name>
        <dbReference type="ChEBI" id="CHEBI:57692"/>
    </cofactor>
</comment>
<dbReference type="InterPro" id="IPR006076">
    <property type="entry name" value="FAD-dep_OxRdtase"/>
</dbReference>
<dbReference type="EC" id="1.-.-.-" evidence="9"/>
<feature type="domain" description="FAD dependent oxidoreductase" evidence="7">
    <location>
        <begin position="11"/>
        <end position="367"/>
    </location>
</feature>
<evidence type="ECO:0000256" key="3">
    <source>
        <dbReference type="ARBA" id="ARBA00022630"/>
    </source>
</evidence>
<evidence type="ECO:0000313" key="9">
    <source>
        <dbReference type="EMBL" id="WRQ88138.1"/>
    </source>
</evidence>
<evidence type="ECO:0000259" key="8">
    <source>
        <dbReference type="Pfam" id="PF16901"/>
    </source>
</evidence>
<dbReference type="EMBL" id="CP139781">
    <property type="protein sequence ID" value="WRQ88138.1"/>
    <property type="molecule type" value="Genomic_DNA"/>
</dbReference>
<dbReference type="Pfam" id="PF16901">
    <property type="entry name" value="DAO_C"/>
    <property type="match status" value="1"/>
</dbReference>
<dbReference type="InterPro" id="IPR036188">
    <property type="entry name" value="FAD/NAD-bd_sf"/>
</dbReference>
<dbReference type="PROSITE" id="PS00978">
    <property type="entry name" value="FAD_G3PDH_2"/>
    <property type="match status" value="1"/>
</dbReference>
<evidence type="ECO:0000256" key="2">
    <source>
        <dbReference type="ARBA" id="ARBA00007330"/>
    </source>
</evidence>
<proteinExistence type="inferred from homology"/>
<dbReference type="InterPro" id="IPR000447">
    <property type="entry name" value="G3P_DH_FAD-dep"/>
</dbReference>
<dbReference type="RefSeq" id="WP_221028829.1">
    <property type="nucleotide sequence ID" value="NZ_CP139781.1"/>
</dbReference>
<dbReference type="Gene3D" id="3.50.50.60">
    <property type="entry name" value="FAD/NAD(P)-binding domain"/>
    <property type="match status" value="1"/>
</dbReference>
<evidence type="ECO:0000259" key="7">
    <source>
        <dbReference type="Pfam" id="PF01266"/>
    </source>
</evidence>
<name>A0ABZ1C8W2_9BACT</name>
<keyword evidence="5" id="KW-0274">FAD</keyword>
<comment type="similarity">
    <text evidence="2">Belongs to the FAD-dependent glycerol-3-phosphate dehydrogenase family.</text>
</comment>
<feature type="domain" description="Alpha-glycerophosphate oxidase C-terminal" evidence="8">
    <location>
        <begin position="374"/>
        <end position="495"/>
    </location>
</feature>
<evidence type="ECO:0000256" key="4">
    <source>
        <dbReference type="ARBA" id="ARBA00022798"/>
    </source>
</evidence>
<dbReference type="PANTHER" id="PTHR11985">
    <property type="entry name" value="GLYCEROL-3-PHOSPHATE DEHYDROGENASE"/>
    <property type="match status" value="1"/>
</dbReference>
<gene>
    <name evidence="9" type="ORF">K1X11_001880</name>
</gene>
<keyword evidence="4" id="KW-0319">Glycerol metabolism</keyword>
<evidence type="ECO:0000256" key="6">
    <source>
        <dbReference type="ARBA" id="ARBA00023002"/>
    </source>
</evidence>
<keyword evidence="3" id="KW-0285">Flavoprotein</keyword>
<dbReference type="Gene3D" id="3.30.9.10">
    <property type="entry name" value="D-Amino Acid Oxidase, subunit A, domain 2"/>
    <property type="match status" value="1"/>
</dbReference>
<reference evidence="9 10" key="2">
    <citation type="submission" date="2023-12" db="EMBL/GenBank/DDBJ databases">
        <title>Description of an unclassified Opitutus bacterium of Verrucomicrobiota.</title>
        <authorList>
            <person name="Zhang D.-F."/>
        </authorList>
    </citation>
    <scope>NUCLEOTIDE SEQUENCE [LARGE SCALE GENOMIC DNA]</scope>
    <source>
        <strain evidence="9 10">WL0086</strain>
    </source>
</reference>
<dbReference type="SUPFAM" id="SSF51905">
    <property type="entry name" value="FAD/NAD(P)-binding domain"/>
    <property type="match status" value="1"/>
</dbReference>
<organism evidence="9 10">
    <name type="scientific">Actomonas aquatica</name>
    <dbReference type="NCBI Taxonomy" id="2866162"/>
    <lineage>
        <taxon>Bacteria</taxon>
        <taxon>Pseudomonadati</taxon>
        <taxon>Verrucomicrobiota</taxon>
        <taxon>Opitutia</taxon>
        <taxon>Opitutales</taxon>
        <taxon>Opitutaceae</taxon>
        <taxon>Actomonas</taxon>
    </lineage>
</organism>
<dbReference type="InterPro" id="IPR031656">
    <property type="entry name" value="DAO_C"/>
</dbReference>
<evidence type="ECO:0000256" key="5">
    <source>
        <dbReference type="ARBA" id="ARBA00022827"/>
    </source>
</evidence>
<dbReference type="PANTHER" id="PTHR11985:SF35">
    <property type="entry name" value="ANAEROBIC GLYCEROL-3-PHOSPHATE DEHYDROGENASE SUBUNIT A"/>
    <property type="match status" value="1"/>
</dbReference>
<dbReference type="PRINTS" id="PR01001">
    <property type="entry name" value="FADG3PDH"/>
</dbReference>
<reference evidence="9 10" key="1">
    <citation type="submission" date="2021-08" db="EMBL/GenBank/DDBJ databases">
        <authorList>
            <person name="Zhang D."/>
            <person name="Zhang A."/>
            <person name="Wang L."/>
        </authorList>
    </citation>
    <scope>NUCLEOTIDE SEQUENCE [LARGE SCALE GENOMIC DNA]</scope>
    <source>
        <strain evidence="9 10">WL0086</strain>
    </source>
</reference>
<dbReference type="Pfam" id="PF01266">
    <property type="entry name" value="DAO"/>
    <property type="match status" value="1"/>
</dbReference>
<keyword evidence="6 9" id="KW-0560">Oxidoreductase</keyword>
<dbReference type="Proteomes" id="UP000738431">
    <property type="component" value="Chromosome"/>
</dbReference>
<evidence type="ECO:0000313" key="10">
    <source>
        <dbReference type="Proteomes" id="UP000738431"/>
    </source>
</evidence>
<dbReference type="Gene3D" id="1.10.8.870">
    <property type="entry name" value="Alpha-glycerophosphate oxidase, cap domain"/>
    <property type="match status" value="1"/>
</dbReference>
<protein>
    <submittedName>
        <fullName evidence="9">Glycerol-3-phosphate dehydrogenase/oxidase</fullName>
        <ecNumber evidence="9">1.-.-.-</ecNumber>
    </submittedName>
</protein>
<sequence length="523" mass="56097">MAALSAGDEFDVLVVGGGATGLGVAVDAASRGHRVALVEAIDFAKGTSSRSTKLVHGGVRYLKQGNVALVLEALRERGRMARNAPHLVRDQAFVIPAYRWWEGPFYGIGMKVYDGLAGRLGLAPSQWLSKEETLARIPTVEPEGLDGGVVYYDGQFDDARMAVHLAMTAVDLGARVVNYARCVGLLKSADGQVIGATIRDEESGREFAVKAKAVVNATGVWVDELRQSDDAATKPVVAVSQGVHLVLPRRFLPGDAAVMVPKTSDGRVLFAVPWHDRVVVGTTDTARPAAAVEPRSLAEERDFLLEHARQYLAVDPTPEDVLSVFAGLRPLVKGGEGESTAALSRDHTVMVSPSGLITVTGGKWTTYRKMAEDVTDHVEMVGNLPERACVTVDLRIHGAGTDDARDKTVVDAYGTDRAAIDQLARDMPGGAELLHEDLPYSEAEVCWQVRAEMARTVEDVLARRTRALLLDARAAIACAPRVAAILAEELGRDEAWIAAQVEGFTTLARGYVFTDPASQAAEE</sequence>
<accession>A0ABZ1C8W2</accession>
<dbReference type="GO" id="GO:0016491">
    <property type="term" value="F:oxidoreductase activity"/>
    <property type="evidence" value="ECO:0007669"/>
    <property type="project" value="UniProtKB-KW"/>
</dbReference>